<reference evidence="3 4" key="1">
    <citation type="journal article" date="2016" name="Nat. Commun.">
        <title>Thousands of microbial genomes shed light on interconnected biogeochemical processes in an aquifer system.</title>
        <authorList>
            <person name="Anantharaman K."/>
            <person name="Brown C.T."/>
            <person name="Hug L.A."/>
            <person name="Sharon I."/>
            <person name="Castelle C.J."/>
            <person name="Probst A.J."/>
            <person name="Thomas B.C."/>
            <person name="Singh A."/>
            <person name="Wilkins M.J."/>
            <person name="Karaoz U."/>
            <person name="Brodie E.L."/>
            <person name="Williams K.H."/>
            <person name="Hubbard S.S."/>
            <person name="Banfield J.F."/>
        </authorList>
    </citation>
    <scope>NUCLEOTIDE SEQUENCE [LARGE SCALE GENOMIC DNA]</scope>
</reference>
<dbReference type="AlphaFoldDB" id="A0A1F8FA88"/>
<dbReference type="InterPro" id="IPR036165">
    <property type="entry name" value="YefM-like_sf"/>
</dbReference>
<evidence type="ECO:0000313" key="4">
    <source>
        <dbReference type="Proteomes" id="UP000177167"/>
    </source>
</evidence>
<dbReference type="SUPFAM" id="SSF143120">
    <property type="entry name" value="YefM-like"/>
    <property type="match status" value="1"/>
</dbReference>
<comment type="caution">
    <text evidence="3">The sequence shown here is derived from an EMBL/GenBank/DDBJ whole genome shotgun (WGS) entry which is preliminary data.</text>
</comment>
<protein>
    <recommendedName>
        <fullName evidence="5">Antitoxin</fullName>
    </recommendedName>
</protein>
<keyword evidence="2" id="KW-0175">Coiled coil</keyword>
<evidence type="ECO:0008006" key="5">
    <source>
        <dbReference type="Google" id="ProtNLM"/>
    </source>
</evidence>
<dbReference type="Proteomes" id="UP000177167">
    <property type="component" value="Unassembled WGS sequence"/>
</dbReference>
<accession>A0A1F8FA88</accession>
<sequence>MDIKEIKNLVKSSKTVLVMENNEPSMVVMDYEVYKNLASQEQPAKVQVRHEGNGHHNGVLPKQNNREEEIEILERINKEILALKDEIEREEKDLVVAID</sequence>
<comment type="similarity">
    <text evidence="1">Belongs to the phD/YefM antitoxin family.</text>
</comment>
<gene>
    <name evidence="3" type="ORF">A3J46_03625</name>
</gene>
<evidence type="ECO:0000313" key="3">
    <source>
        <dbReference type="EMBL" id="OGN09176.1"/>
    </source>
</evidence>
<organism evidence="3 4">
    <name type="scientific">Candidatus Yanofskybacteria bacterium RIFCSPHIGHO2_02_FULL_41_11</name>
    <dbReference type="NCBI Taxonomy" id="1802675"/>
    <lineage>
        <taxon>Bacteria</taxon>
        <taxon>Candidatus Yanofskyibacteriota</taxon>
    </lineage>
</organism>
<proteinExistence type="inferred from homology"/>
<name>A0A1F8FA88_9BACT</name>
<evidence type="ECO:0000256" key="1">
    <source>
        <dbReference type="ARBA" id="ARBA00009981"/>
    </source>
</evidence>
<evidence type="ECO:0000256" key="2">
    <source>
        <dbReference type="SAM" id="Coils"/>
    </source>
</evidence>
<feature type="coiled-coil region" evidence="2">
    <location>
        <begin position="66"/>
        <end position="93"/>
    </location>
</feature>
<dbReference type="EMBL" id="MGJP01000042">
    <property type="protein sequence ID" value="OGN09176.1"/>
    <property type="molecule type" value="Genomic_DNA"/>
</dbReference>